<feature type="domain" description="Vitamin K epoxide reductase" evidence="11">
    <location>
        <begin position="23"/>
        <end position="164"/>
    </location>
</feature>
<feature type="transmembrane region" description="Helical" evidence="10">
    <location>
        <begin position="112"/>
        <end position="132"/>
    </location>
</feature>
<name>A0A1H2JUX6_9ACTN</name>
<protein>
    <submittedName>
        <fullName evidence="12">Uncharacterized membrane protein</fullName>
    </submittedName>
</protein>
<dbReference type="Proteomes" id="UP000182977">
    <property type="component" value="Chromosome I"/>
</dbReference>
<dbReference type="EMBL" id="LT629791">
    <property type="protein sequence ID" value="SDU60190.1"/>
    <property type="molecule type" value="Genomic_DNA"/>
</dbReference>
<feature type="transmembrane region" description="Helical" evidence="10">
    <location>
        <begin position="25"/>
        <end position="46"/>
    </location>
</feature>
<keyword evidence="6" id="KW-0560">Oxidoreductase</keyword>
<feature type="transmembrane region" description="Helical" evidence="10">
    <location>
        <begin position="186"/>
        <end position="204"/>
    </location>
</feature>
<dbReference type="InterPro" id="IPR012932">
    <property type="entry name" value="VKOR"/>
</dbReference>
<dbReference type="AlphaFoldDB" id="A0A1H2JUX6"/>
<dbReference type="GO" id="GO:0048038">
    <property type="term" value="F:quinone binding"/>
    <property type="evidence" value="ECO:0007669"/>
    <property type="project" value="UniProtKB-KW"/>
</dbReference>
<keyword evidence="9" id="KW-0676">Redox-active center</keyword>
<proteinExistence type="inferred from homology"/>
<comment type="subcellular location">
    <subcellularLocation>
        <location evidence="1">Membrane</location>
        <topology evidence="1">Multi-pass membrane protein</topology>
    </subcellularLocation>
</comment>
<accession>A0A1H2JUX6</accession>
<dbReference type="RefSeq" id="WP_046769896.1">
    <property type="nucleotide sequence ID" value="NZ_LBMC01000013.1"/>
</dbReference>
<dbReference type="PANTHER" id="PTHR34573:SF1">
    <property type="entry name" value="VITAMIN K EPOXIDE REDUCTASE DOMAIN-CONTAINING PROTEIN"/>
    <property type="match status" value="1"/>
</dbReference>
<evidence type="ECO:0000256" key="8">
    <source>
        <dbReference type="ARBA" id="ARBA00023157"/>
    </source>
</evidence>
<keyword evidence="13" id="KW-1185">Reference proteome</keyword>
<dbReference type="STRING" id="419479.SAMN04488563_3105"/>
<organism evidence="12 13">
    <name type="scientific">Jiangella alkaliphila</name>
    <dbReference type="NCBI Taxonomy" id="419479"/>
    <lineage>
        <taxon>Bacteria</taxon>
        <taxon>Bacillati</taxon>
        <taxon>Actinomycetota</taxon>
        <taxon>Actinomycetes</taxon>
        <taxon>Jiangellales</taxon>
        <taxon>Jiangellaceae</taxon>
        <taxon>Jiangella</taxon>
    </lineage>
</organism>
<evidence type="ECO:0000313" key="13">
    <source>
        <dbReference type="Proteomes" id="UP000182977"/>
    </source>
</evidence>
<dbReference type="Gene3D" id="1.20.1440.130">
    <property type="entry name" value="VKOR domain"/>
    <property type="match status" value="1"/>
</dbReference>
<evidence type="ECO:0000256" key="9">
    <source>
        <dbReference type="ARBA" id="ARBA00023284"/>
    </source>
</evidence>
<evidence type="ECO:0000256" key="5">
    <source>
        <dbReference type="ARBA" id="ARBA00022989"/>
    </source>
</evidence>
<sequence>MAVQEKEHLEETEFELPETRASLKVLGWLLAVGGSIGLFASAMLIIERVRLLEDPDYTPSCSFNPIVTCGTVMESWQGSLFGFPNPVIGVAAFPIVVTVGVLALSRVQLPRWFWLGLNAGALGGAAFVTWLFTQTTYFIGALCPYCMVVWVVTIPIFVYTTGYNLSEGHLKAPGWLRRAVVDSRGLIVTVWFLILAILITIEFWDRWYLVF</sequence>
<dbReference type="OrthoDB" id="9783799at2"/>
<gene>
    <name evidence="12" type="ORF">SAMN04488563_3105</name>
</gene>
<evidence type="ECO:0000256" key="6">
    <source>
        <dbReference type="ARBA" id="ARBA00023002"/>
    </source>
</evidence>
<keyword evidence="7 10" id="KW-0472">Membrane</keyword>
<evidence type="ECO:0000256" key="3">
    <source>
        <dbReference type="ARBA" id="ARBA00022692"/>
    </source>
</evidence>
<evidence type="ECO:0000313" key="12">
    <source>
        <dbReference type="EMBL" id="SDU60190.1"/>
    </source>
</evidence>
<reference evidence="13" key="1">
    <citation type="submission" date="2016-10" db="EMBL/GenBank/DDBJ databases">
        <authorList>
            <person name="Varghese N."/>
            <person name="Submissions S."/>
        </authorList>
    </citation>
    <scope>NUCLEOTIDE SEQUENCE [LARGE SCALE GENOMIC DNA]</scope>
    <source>
        <strain evidence="13">DSM 45079</strain>
    </source>
</reference>
<comment type="similarity">
    <text evidence="2">Belongs to the VKOR family.</text>
</comment>
<dbReference type="PANTHER" id="PTHR34573">
    <property type="entry name" value="VKC DOMAIN-CONTAINING PROTEIN"/>
    <property type="match status" value="1"/>
</dbReference>
<evidence type="ECO:0000256" key="2">
    <source>
        <dbReference type="ARBA" id="ARBA00006214"/>
    </source>
</evidence>
<dbReference type="CDD" id="cd12922">
    <property type="entry name" value="VKOR_5"/>
    <property type="match status" value="1"/>
</dbReference>
<dbReference type="InterPro" id="IPR038354">
    <property type="entry name" value="VKOR_sf"/>
</dbReference>
<keyword evidence="3 10" id="KW-0812">Transmembrane</keyword>
<evidence type="ECO:0000259" key="11">
    <source>
        <dbReference type="SMART" id="SM00756"/>
    </source>
</evidence>
<dbReference type="SMART" id="SM00756">
    <property type="entry name" value="VKc"/>
    <property type="match status" value="1"/>
</dbReference>
<keyword evidence="4" id="KW-0874">Quinone</keyword>
<keyword evidence="5 10" id="KW-1133">Transmembrane helix</keyword>
<feature type="transmembrane region" description="Helical" evidence="10">
    <location>
        <begin position="83"/>
        <end position="105"/>
    </location>
</feature>
<evidence type="ECO:0000256" key="1">
    <source>
        <dbReference type="ARBA" id="ARBA00004141"/>
    </source>
</evidence>
<evidence type="ECO:0000256" key="7">
    <source>
        <dbReference type="ARBA" id="ARBA00023136"/>
    </source>
</evidence>
<keyword evidence="8" id="KW-1015">Disulfide bond</keyword>
<dbReference type="InterPro" id="IPR041714">
    <property type="entry name" value="VKOR_Actinobacteria"/>
</dbReference>
<dbReference type="GO" id="GO:0016491">
    <property type="term" value="F:oxidoreductase activity"/>
    <property type="evidence" value="ECO:0007669"/>
    <property type="project" value="UniProtKB-KW"/>
</dbReference>
<dbReference type="Pfam" id="PF07884">
    <property type="entry name" value="VKOR"/>
    <property type="match status" value="1"/>
</dbReference>
<dbReference type="GO" id="GO:0016020">
    <property type="term" value="C:membrane"/>
    <property type="evidence" value="ECO:0007669"/>
    <property type="project" value="UniProtKB-SubCell"/>
</dbReference>
<evidence type="ECO:0000256" key="10">
    <source>
        <dbReference type="SAM" id="Phobius"/>
    </source>
</evidence>
<feature type="transmembrane region" description="Helical" evidence="10">
    <location>
        <begin position="138"/>
        <end position="165"/>
    </location>
</feature>
<evidence type="ECO:0000256" key="4">
    <source>
        <dbReference type="ARBA" id="ARBA00022719"/>
    </source>
</evidence>